<accession>A0A161RWU2</accession>
<reference evidence="2" key="1">
    <citation type="submission" date="2016-01" db="EMBL/GenBank/DDBJ databases">
        <title>Draft genome of Chromobacterium sp. F49.</title>
        <authorList>
            <person name="Hong K.W."/>
        </authorList>
    </citation>
    <scope>NUCLEOTIDE SEQUENCE [LARGE SCALE GENOMIC DNA]</scope>
    <source>
        <strain evidence="2">P7IIIA</strain>
    </source>
</reference>
<dbReference type="Proteomes" id="UP000076567">
    <property type="component" value="Unassembled WGS sequence"/>
</dbReference>
<evidence type="ECO:0000313" key="1">
    <source>
        <dbReference type="EMBL" id="KZE69166.1"/>
    </source>
</evidence>
<evidence type="ECO:0000313" key="2">
    <source>
        <dbReference type="Proteomes" id="UP000076567"/>
    </source>
</evidence>
<proteinExistence type="predicted"/>
<dbReference type="AlphaFoldDB" id="A0A161RWU2"/>
<organism evidence="1 2">
    <name type="scientific">Fictibacillus phosphorivorans</name>
    <dbReference type="NCBI Taxonomy" id="1221500"/>
    <lineage>
        <taxon>Bacteria</taxon>
        <taxon>Bacillati</taxon>
        <taxon>Bacillota</taxon>
        <taxon>Bacilli</taxon>
        <taxon>Bacillales</taxon>
        <taxon>Fictibacillaceae</taxon>
        <taxon>Fictibacillus</taxon>
    </lineage>
</organism>
<keyword evidence="2" id="KW-1185">Reference proteome</keyword>
<sequence>MDIKKDIIIYTLPDNIRGRSIHTNIIPTVCNLKNMLKKLVIVNGDYEQLKQWEKRSYQSYHIDKIKDELLTVSNEEGIQILKSHILSFHPKELGASCVDIYLVAYVAENYGPGKNIFFDYIKSSGISEKDNTAQAIWQVGKGDGIYLGLLNEDGTVRDWSFFTTWLEE</sequence>
<dbReference type="RefSeq" id="WP_066236512.1">
    <property type="nucleotide sequence ID" value="NZ_LRFC01000001.1"/>
</dbReference>
<protein>
    <submittedName>
        <fullName evidence="1">Uncharacterized protein</fullName>
    </submittedName>
</protein>
<dbReference type="EMBL" id="LRFC01000001">
    <property type="protein sequence ID" value="KZE69166.1"/>
    <property type="molecule type" value="Genomic_DNA"/>
</dbReference>
<name>A0A161RWU2_9BACL</name>
<gene>
    <name evidence="1" type="ORF">AWM68_02550</name>
</gene>
<comment type="caution">
    <text evidence="1">The sequence shown here is derived from an EMBL/GenBank/DDBJ whole genome shotgun (WGS) entry which is preliminary data.</text>
</comment>
<dbReference type="OrthoDB" id="1907273at2"/>